<evidence type="ECO:0000313" key="2">
    <source>
        <dbReference type="EMBL" id="MPL78520.1"/>
    </source>
</evidence>
<organism evidence="2">
    <name type="scientific">bioreactor metagenome</name>
    <dbReference type="NCBI Taxonomy" id="1076179"/>
    <lineage>
        <taxon>unclassified sequences</taxon>
        <taxon>metagenomes</taxon>
        <taxon>ecological metagenomes</taxon>
    </lineage>
</organism>
<dbReference type="EMBL" id="VSSQ01000117">
    <property type="protein sequence ID" value="MPL78520.1"/>
    <property type="molecule type" value="Genomic_DNA"/>
</dbReference>
<feature type="transmembrane region" description="Helical" evidence="1">
    <location>
        <begin position="7"/>
        <end position="26"/>
    </location>
</feature>
<sequence length="105" mass="11615">MAIMIAMHVKVWNFFMAAGIMIGYSLKNMGLSGNGTQEIGESGKWMGGSAKREDEPVRPDADQWLFFLRLISVFKSFSSLPVCPAILVFSSALLKRYGITFFTGP</sequence>
<protein>
    <submittedName>
        <fullName evidence="2">Uncharacterized protein</fullName>
    </submittedName>
</protein>
<keyword evidence="1" id="KW-1133">Transmembrane helix</keyword>
<evidence type="ECO:0000256" key="1">
    <source>
        <dbReference type="SAM" id="Phobius"/>
    </source>
</evidence>
<proteinExistence type="predicted"/>
<accession>A0A644UI10</accession>
<gene>
    <name evidence="2" type="ORF">SDC9_24389</name>
</gene>
<dbReference type="AlphaFoldDB" id="A0A644UI10"/>
<keyword evidence="1" id="KW-0812">Transmembrane</keyword>
<keyword evidence="1" id="KW-0472">Membrane</keyword>
<name>A0A644UI10_9ZZZZ</name>
<reference evidence="2" key="1">
    <citation type="submission" date="2019-08" db="EMBL/GenBank/DDBJ databases">
        <authorList>
            <person name="Kucharzyk K."/>
            <person name="Murdoch R.W."/>
            <person name="Higgins S."/>
            <person name="Loffler F."/>
        </authorList>
    </citation>
    <scope>NUCLEOTIDE SEQUENCE</scope>
</reference>
<comment type="caution">
    <text evidence="2">The sequence shown here is derived from an EMBL/GenBank/DDBJ whole genome shotgun (WGS) entry which is preliminary data.</text>
</comment>